<feature type="region of interest" description="Disordered" evidence="3">
    <location>
        <begin position="107"/>
        <end position="133"/>
    </location>
</feature>
<dbReference type="Gene3D" id="1.10.533.10">
    <property type="entry name" value="Death Domain, Fas"/>
    <property type="match status" value="1"/>
</dbReference>
<dbReference type="CTD" id="3654"/>
<dbReference type="GO" id="GO:0031349">
    <property type="term" value="P:positive regulation of defense response"/>
    <property type="evidence" value="ECO:0007669"/>
    <property type="project" value="UniProtKB-ARBA"/>
</dbReference>
<feature type="region of interest" description="Disordered" evidence="3">
    <location>
        <begin position="626"/>
        <end position="647"/>
    </location>
</feature>
<evidence type="ECO:0000313" key="5">
    <source>
        <dbReference type="Proteomes" id="UP000515126"/>
    </source>
</evidence>
<feature type="compositionally biased region" description="Low complexity" evidence="3">
    <location>
        <begin position="111"/>
        <end position="123"/>
    </location>
</feature>
<keyword evidence="6" id="KW-0418">Kinase</keyword>
<reference evidence="6" key="1">
    <citation type="submission" date="2025-08" db="UniProtKB">
        <authorList>
            <consortium name="RefSeq"/>
        </authorList>
    </citation>
    <scope>IDENTIFICATION</scope>
</reference>
<dbReference type="InterPro" id="IPR001245">
    <property type="entry name" value="Ser-Thr/Tyr_kinase_cat_dom"/>
</dbReference>
<feature type="domain" description="Protein kinase" evidence="4">
    <location>
        <begin position="147"/>
        <end position="458"/>
    </location>
</feature>
<feature type="compositionally biased region" description="Low complexity" evidence="3">
    <location>
        <begin position="578"/>
        <end position="589"/>
    </location>
</feature>
<keyword evidence="5" id="KW-1185">Reference proteome</keyword>
<dbReference type="SUPFAM" id="SSF56112">
    <property type="entry name" value="Protein kinase-like (PK-like)"/>
    <property type="match status" value="1"/>
</dbReference>
<dbReference type="GeneID" id="110286819"/>
<dbReference type="FunFam" id="1.10.510.10:FF:000424">
    <property type="entry name" value="Putative interleukin-1 receptor-associated kinase 1"/>
    <property type="match status" value="1"/>
</dbReference>
<dbReference type="SUPFAM" id="SSF47986">
    <property type="entry name" value="DEATH domain"/>
    <property type="match status" value="1"/>
</dbReference>
<dbReference type="InterPro" id="IPR035533">
    <property type="entry name" value="Death_IRAK1"/>
</dbReference>
<dbReference type="GO" id="GO:0009893">
    <property type="term" value="P:positive regulation of metabolic process"/>
    <property type="evidence" value="ECO:0007669"/>
    <property type="project" value="UniProtKB-ARBA"/>
</dbReference>
<dbReference type="PROSITE" id="PS00108">
    <property type="entry name" value="PROTEIN_KINASE_ST"/>
    <property type="match status" value="1"/>
</dbReference>
<protein>
    <submittedName>
        <fullName evidence="6">Interleukin-1 receptor-associated kinase 1 isoform X4</fullName>
    </submittedName>
</protein>
<keyword evidence="1" id="KW-0547">Nucleotide-binding</keyword>
<dbReference type="InterPro" id="IPR000719">
    <property type="entry name" value="Prot_kinase_dom"/>
</dbReference>
<feature type="compositionally biased region" description="Polar residues" evidence="3">
    <location>
        <begin position="474"/>
        <end position="490"/>
    </location>
</feature>
<evidence type="ECO:0000256" key="1">
    <source>
        <dbReference type="ARBA" id="ARBA00022741"/>
    </source>
</evidence>
<dbReference type="Proteomes" id="UP000515126">
    <property type="component" value="Chromosome X"/>
</dbReference>
<name>A0A6P7QKB7_MUSCR</name>
<evidence type="ECO:0000313" key="6">
    <source>
        <dbReference type="RefSeq" id="XP_029329358.1"/>
    </source>
</evidence>
<proteinExistence type="predicted"/>
<dbReference type="GO" id="GO:0004672">
    <property type="term" value="F:protein kinase activity"/>
    <property type="evidence" value="ECO:0007669"/>
    <property type="project" value="InterPro"/>
</dbReference>
<keyword evidence="6" id="KW-0675">Receptor</keyword>
<dbReference type="InterPro" id="IPR008271">
    <property type="entry name" value="Ser/Thr_kinase_AS"/>
</dbReference>
<feature type="compositionally biased region" description="Polar residues" evidence="3">
    <location>
        <begin position="542"/>
        <end position="577"/>
    </location>
</feature>
<dbReference type="InterPro" id="IPR000488">
    <property type="entry name" value="Death_dom"/>
</dbReference>
<dbReference type="PROSITE" id="PS50011">
    <property type="entry name" value="PROTEIN_KINASE_DOM"/>
    <property type="match status" value="1"/>
</dbReference>
<dbReference type="InterPro" id="IPR011009">
    <property type="entry name" value="Kinase-like_dom_sf"/>
</dbReference>
<dbReference type="CDD" id="cd08794">
    <property type="entry name" value="Death_IRAK1"/>
    <property type="match status" value="1"/>
</dbReference>
<dbReference type="InterPro" id="IPR011029">
    <property type="entry name" value="DEATH-like_dom_sf"/>
</dbReference>
<dbReference type="RefSeq" id="XP_029329358.1">
    <property type="nucleotide sequence ID" value="XM_029473498.1"/>
</dbReference>
<dbReference type="FunFam" id="1.10.533.10:FF:000027">
    <property type="entry name" value="Interleukin-1 receptor-associated kinase 1 (Predicted)"/>
    <property type="match status" value="1"/>
</dbReference>
<evidence type="ECO:0000259" key="4">
    <source>
        <dbReference type="PROSITE" id="PS50011"/>
    </source>
</evidence>
<dbReference type="SMART" id="SM00220">
    <property type="entry name" value="S_TKc"/>
    <property type="match status" value="1"/>
</dbReference>
<accession>A0A6P7QKB7</accession>
<dbReference type="GO" id="GO:0071345">
    <property type="term" value="P:cellular response to cytokine stimulus"/>
    <property type="evidence" value="ECO:0007669"/>
    <property type="project" value="UniProtKB-ARBA"/>
</dbReference>
<dbReference type="GO" id="GO:0005886">
    <property type="term" value="C:plasma membrane"/>
    <property type="evidence" value="ECO:0007669"/>
    <property type="project" value="TreeGrafter"/>
</dbReference>
<dbReference type="GO" id="GO:0005524">
    <property type="term" value="F:ATP binding"/>
    <property type="evidence" value="ECO:0007669"/>
    <property type="project" value="UniProtKB-KW"/>
</dbReference>
<keyword evidence="2" id="KW-0067">ATP-binding</keyword>
<dbReference type="Pfam" id="PF00531">
    <property type="entry name" value="Death"/>
    <property type="match status" value="1"/>
</dbReference>
<dbReference type="Gene3D" id="1.10.510.10">
    <property type="entry name" value="Transferase(Phosphotransferase) domain 1"/>
    <property type="match status" value="1"/>
</dbReference>
<dbReference type="PANTHER" id="PTHR27001">
    <property type="entry name" value="OS01G0253100 PROTEIN"/>
    <property type="match status" value="1"/>
</dbReference>
<dbReference type="AlphaFoldDB" id="A0A6P7QKB7"/>
<dbReference type="PANTHER" id="PTHR27001:SF939">
    <property type="entry name" value="INTERLEUKIN 1 RECEPTOR ASSOCIATED KINASE 1"/>
    <property type="match status" value="1"/>
</dbReference>
<evidence type="ECO:0000256" key="3">
    <source>
        <dbReference type="SAM" id="MobiDB-lite"/>
    </source>
</evidence>
<dbReference type="Pfam" id="PF07714">
    <property type="entry name" value="PK_Tyr_Ser-Thr"/>
    <property type="match status" value="1"/>
</dbReference>
<sequence length="647" mass="70437">MAGGPGPGEPVVPGAQHFLYEVPPWVMCRFYKVMDALEPADWCQFAALIVRDQTELRLCERSEQRTASVLWPWINRNARVADLVHILTHLQLLRARDIITAWHPPAPVVPPSTAAPRPSSISAGSEAGDWSPRKLQSSASTFLSPAFPGSQTHSESELLQVPLPVSLGPPLPSSAPSSTKEADLEWTMVKQSFLTEVEQLSRFRHPNIVDFAGYCAESGLYCLVYGFLPNGSLEDQLHLQTQACSPLSWPQRLDILLGTARAIQFLHQDSPSLIHGDIKSSNVLLDERLMPKLGDFGLARFSRFAGAKPSQSSTVARTCTVRGTLAYLPEEYIKTGRLAVDTDTFSFGVVILETLAGQRAVRTQGAKTKYLKDLIEDEAEEAGVTLKSTQPTLWMGVATDAWAAPIAAQIYKKHLDSRPGPCPPQLGLALAQLACCCMHRRAKKRPPMTQVYKRLEGLQAGPPWELEVAGHGSPSPQENSYMSTTGSAQSGDEPWQPLVVTTRAPAQAAQQLQRSPNQPVESDESVPGLSATLHSWHLTPGSHPSPSSFREASCTQGGTTRESSLRSSPGFQPTTMEGSSTGSSSLLSSEPPQIIINPARQKMVQKLALYEKGVLDSLQLLSSGFFPGLDLEPEKRQGPEESDEFQS</sequence>
<organism evidence="5 6">
    <name type="scientific">Mus caroli</name>
    <name type="common">Ryukyu mouse</name>
    <name type="synonym">Ricefield mouse</name>
    <dbReference type="NCBI Taxonomy" id="10089"/>
    <lineage>
        <taxon>Eukaryota</taxon>
        <taxon>Metazoa</taxon>
        <taxon>Chordata</taxon>
        <taxon>Craniata</taxon>
        <taxon>Vertebrata</taxon>
        <taxon>Euteleostomi</taxon>
        <taxon>Mammalia</taxon>
        <taxon>Eutheria</taxon>
        <taxon>Euarchontoglires</taxon>
        <taxon>Glires</taxon>
        <taxon>Rodentia</taxon>
        <taxon>Myomorpha</taxon>
        <taxon>Muroidea</taxon>
        <taxon>Muridae</taxon>
        <taxon>Murinae</taxon>
        <taxon>Mus</taxon>
        <taxon>Mus</taxon>
    </lineage>
</organism>
<dbReference type="Gene3D" id="3.30.200.20">
    <property type="entry name" value="Phosphorylase Kinase, domain 1"/>
    <property type="match status" value="1"/>
</dbReference>
<keyword evidence="6" id="KW-0808">Transferase</keyword>
<dbReference type="GO" id="GO:0043123">
    <property type="term" value="P:positive regulation of canonical NF-kappaB signal transduction"/>
    <property type="evidence" value="ECO:0007669"/>
    <property type="project" value="UniProtKB-ARBA"/>
</dbReference>
<gene>
    <name evidence="6" type="primary">Irak1</name>
</gene>
<feature type="compositionally biased region" description="Low complexity" evidence="3">
    <location>
        <begin position="504"/>
        <end position="513"/>
    </location>
</feature>
<dbReference type="GO" id="GO:0007165">
    <property type="term" value="P:signal transduction"/>
    <property type="evidence" value="ECO:0007669"/>
    <property type="project" value="InterPro"/>
</dbReference>
<feature type="region of interest" description="Disordered" evidence="3">
    <location>
        <begin position="464"/>
        <end position="592"/>
    </location>
</feature>
<evidence type="ECO:0000256" key="2">
    <source>
        <dbReference type="ARBA" id="ARBA00022840"/>
    </source>
</evidence>